<gene>
    <name evidence="6" type="ORF">GCM10007853_02910</name>
</gene>
<dbReference type="SUPFAM" id="SSF51445">
    <property type="entry name" value="(Trans)glycosidases"/>
    <property type="match status" value="1"/>
</dbReference>
<dbReference type="EMBL" id="BSNK01000001">
    <property type="protein sequence ID" value="GLQ22417.1"/>
    <property type="molecule type" value="Genomic_DNA"/>
</dbReference>
<feature type="chain" id="PRO_5046259904" evidence="4">
    <location>
        <begin position="27"/>
        <end position="815"/>
    </location>
</feature>
<evidence type="ECO:0000256" key="1">
    <source>
        <dbReference type="ARBA" id="ARBA00005336"/>
    </source>
</evidence>
<keyword evidence="7" id="KW-1185">Reference proteome</keyword>
<dbReference type="InterPro" id="IPR001764">
    <property type="entry name" value="Glyco_hydro_3_N"/>
</dbReference>
<dbReference type="Pfam" id="PF01915">
    <property type="entry name" value="Glyco_hydro_3_C"/>
    <property type="match status" value="1"/>
</dbReference>
<reference evidence="6" key="2">
    <citation type="submission" date="2023-01" db="EMBL/GenBank/DDBJ databases">
        <title>Draft genome sequence of Algimonas ampicilliniresistens strain NBRC 108219.</title>
        <authorList>
            <person name="Sun Q."/>
            <person name="Mori K."/>
        </authorList>
    </citation>
    <scope>NUCLEOTIDE SEQUENCE</scope>
    <source>
        <strain evidence="6">NBRC 108219</strain>
    </source>
</reference>
<dbReference type="PANTHER" id="PTHR42721:SF3">
    <property type="entry name" value="BETA-D-XYLOSIDASE 5-RELATED"/>
    <property type="match status" value="1"/>
</dbReference>
<dbReference type="SMART" id="SM01217">
    <property type="entry name" value="Fn3_like"/>
    <property type="match status" value="1"/>
</dbReference>
<protein>
    <submittedName>
        <fullName evidence="6">Beta-glucosidase</fullName>
    </submittedName>
</protein>
<evidence type="ECO:0000256" key="3">
    <source>
        <dbReference type="ARBA" id="ARBA00022801"/>
    </source>
</evidence>
<dbReference type="InterPro" id="IPR017853">
    <property type="entry name" value="GH"/>
</dbReference>
<dbReference type="PANTHER" id="PTHR42721">
    <property type="entry name" value="SUGAR HYDROLASE-RELATED"/>
    <property type="match status" value="1"/>
</dbReference>
<dbReference type="Proteomes" id="UP001161391">
    <property type="component" value="Unassembled WGS sequence"/>
</dbReference>
<reference evidence="6" key="1">
    <citation type="journal article" date="2014" name="Int. J. Syst. Evol. Microbiol.">
        <title>Complete genome of a new Firmicutes species belonging to the dominant human colonic microbiota ('Ruminococcus bicirculans') reveals two chromosomes and a selective capacity to utilize plant glucans.</title>
        <authorList>
            <consortium name="NISC Comparative Sequencing Program"/>
            <person name="Wegmann U."/>
            <person name="Louis P."/>
            <person name="Goesmann A."/>
            <person name="Henrissat B."/>
            <person name="Duncan S.H."/>
            <person name="Flint H.J."/>
        </authorList>
    </citation>
    <scope>NUCLEOTIDE SEQUENCE</scope>
    <source>
        <strain evidence="6">NBRC 108219</strain>
    </source>
</reference>
<dbReference type="RefSeq" id="WP_284386765.1">
    <property type="nucleotide sequence ID" value="NZ_BSNK01000001.1"/>
</dbReference>
<organism evidence="6 7">
    <name type="scientific">Algimonas ampicilliniresistens</name>
    <dbReference type="NCBI Taxonomy" id="1298735"/>
    <lineage>
        <taxon>Bacteria</taxon>
        <taxon>Pseudomonadati</taxon>
        <taxon>Pseudomonadota</taxon>
        <taxon>Alphaproteobacteria</taxon>
        <taxon>Maricaulales</taxon>
        <taxon>Robiginitomaculaceae</taxon>
        <taxon>Algimonas</taxon>
    </lineage>
</organism>
<dbReference type="InterPro" id="IPR036881">
    <property type="entry name" value="Glyco_hydro_3_C_sf"/>
</dbReference>
<feature type="domain" description="Fibronectin type III-like" evidence="5">
    <location>
        <begin position="735"/>
        <end position="804"/>
    </location>
</feature>
<dbReference type="InterPro" id="IPR026891">
    <property type="entry name" value="Fn3-like"/>
</dbReference>
<feature type="signal peptide" evidence="4">
    <location>
        <begin position="1"/>
        <end position="26"/>
    </location>
</feature>
<keyword evidence="3" id="KW-0378">Hydrolase</keyword>
<dbReference type="Gene3D" id="3.40.50.1700">
    <property type="entry name" value="Glycoside hydrolase family 3 C-terminal domain"/>
    <property type="match status" value="1"/>
</dbReference>
<dbReference type="InterPro" id="IPR036962">
    <property type="entry name" value="Glyco_hydro_3_N_sf"/>
</dbReference>
<dbReference type="PROSITE" id="PS51257">
    <property type="entry name" value="PROKAR_LIPOPROTEIN"/>
    <property type="match status" value="1"/>
</dbReference>
<comment type="similarity">
    <text evidence="1">Belongs to the glycosyl hydrolase 3 family.</text>
</comment>
<accession>A0ABQ5V822</accession>
<proteinExistence type="inferred from homology"/>
<sequence length="815" mass="88158">MIRRKICQLATVGLGALALYGCQAQASEHANVAESVRYNLDALNAPLLTSPKTDRVEALIAKMTLEEKLAQISCVWFGKADIYNADGSFNAEKMAEKFPHGVGCFARPQDTIGMEGPSDRKDVNDATVVRRMSARSPAQTVALVNDIQTWMMEETRLGIPTLFHEEGLHGFQAKDATSFPQAIALAASFDTDLSERIYSIVAREIRFRGVHHVLSPVVDVALDPRWGRIEETFGEDPYLVSRMGVAAVRGFQGTDGNDDDFPIADDKVLSTLKHMTGHGQPEAGMNIGPAQISERVLREIFFPPFEAAILEGNAASIMASYNEIDGVPSHANGWLLNEILRNEWGFSGAVVADYFAINELNVRHKIVDSLPAAGEISLKSGVDLELPDGVAFYALQDRIEAGELDVAYVDEAVRRVLMMKERGNVFATPFADAEAAEAITGNDAARAVALEAAHKGAVLLKNENNILPLSAATYGTIAVIGPNTDVTVLGGYSDEPKQTISILDGLRARLGDDVEIIHERGVDLTNNRSWWDDDVTLADREANLRGIGRAVSAAKAADLVILAIGGDESTSREAWSETHMGDRNDITLIGEQTELVKAIAATGKPVVSVIISGRPLSLEPVEGDMDAILYGWLLGQETGTAVADLLFGDQVPSGKMPVTVPRTVGQIPAVYNHKPTARRGYAFGDAGPLYPFGFGMSYTTFELSEPSLADATIGVDGQTTVSVNVTNTGDYAADEVIQLYIRDSVSSVTRPVKELKGFERVSLAPGETKTVTLPIRPEHLRFFDRNMKRVVEPGEFEIMVGNSSDAVKTTTLTVR</sequence>
<dbReference type="Gene3D" id="3.20.20.300">
    <property type="entry name" value="Glycoside hydrolase, family 3, N-terminal domain"/>
    <property type="match status" value="1"/>
</dbReference>
<dbReference type="Gene3D" id="2.60.40.10">
    <property type="entry name" value="Immunoglobulins"/>
    <property type="match status" value="1"/>
</dbReference>
<evidence type="ECO:0000256" key="2">
    <source>
        <dbReference type="ARBA" id="ARBA00022729"/>
    </source>
</evidence>
<dbReference type="InterPro" id="IPR013783">
    <property type="entry name" value="Ig-like_fold"/>
</dbReference>
<evidence type="ECO:0000256" key="4">
    <source>
        <dbReference type="SAM" id="SignalP"/>
    </source>
</evidence>
<name>A0ABQ5V822_9PROT</name>
<evidence type="ECO:0000259" key="5">
    <source>
        <dbReference type="SMART" id="SM01217"/>
    </source>
</evidence>
<evidence type="ECO:0000313" key="7">
    <source>
        <dbReference type="Proteomes" id="UP001161391"/>
    </source>
</evidence>
<keyword evidence="2 4" id="KW-0732">Signal</keyword>
<dbReference type="SUPFAM" id="SSF52279">
    <property type="entry name" value="Beta-D-glucan exohydrolase, C-terminal domain"/>
    <property type="match status" value="1"/>
</dbReference>
<dbReference type="InterPro" id="IPR002772">
    <property type="entry name" value="Glyco_hydro_3_C"/>
</dbReference>
<comment type="caution">
    <text evidence="6">The sequence shown here is derived from an EMBL/GenBank/DDBJ whole genome shotgun (WGS) entry which is preliminary data.</text>
</comment>
<evidence type="ECO:0000313" key="6">
    <source>
        <dbReference type="EMBL" id="GLQ22417.1"/>
    </source>
</evidence>
<dbReference type="Pfam" id="PF00933">
    <property type="entry name" value="Glyco_hydro_3"/>
    <property type="match status" value="1"/>
</dbReference>
<dbReference type="Pfam" id="PF14310">
    <property type="entry name" value="Fn3-like"/>
    <property type="match status" value="1"/>
</dbReference>
<dbReference type="InterPro" id="IPR044993">
    <property type="entry name" value="BXL"/>
</dbReference>
<dbReference type="PRINTS" id="PR00133">
    <property type="entry name" value="GLHYDRLASE3"/>
</dbReference>